<evidence type="ECO:0008006" key="12">
    <source>
        <dbReference type="Google" id="ProtNLM"/>
    </source>
</evidence>
<keyword evidence="3 8" id="KW-0812">Transmembrane</keyword>
<feature type="domain" description="ABC transporter" evidence="9">
    <location>
        <begin position="413"/>
        <end position="653"/>
    </location>
</feature>
<keyword evidence="5" id="KW-0067">ATP-binding</keyword>
<dbReference type="InterPro" id="IPR003593">
    <property type="entry name" value="AAA+_ATPase"/>
</dbReference>
<feature type="transmembrane region" description="Helical" evidence="8">
    <location>
        <begin position="304"/>
        <end position="328"/>
    </location>
</feature>
<evidence type="ECO:0000256" key="7">
    <source>
        <dbReference type="ARBA" id="ARBA00023136"/>
    </source>
</evidence>
<dbReference type="GO" id="GO:0005524">
    <property type="term" value="F:ATP binding"/>
    <property type="evidence" value="ECO:0007669"/>
    <property type="project" value="UniProtKB-KW"/>
</dbReference>
<evidence type="ECO:0000256" key="5">
    <source>
        <dbReference type="ARBA" id="ARBA00022840"/>
    </source>
</evidence>
<dbReference type="GO" id="GO:0016887">
    <property type="term" value="F:ATP hydrolysis activity"/>
    <property type="evidence" value="ECO:0007669"/>
    <property type="project" value="InterPro"/>
</dbReference>
<dbReference type="GO" id="GO:0090374">
    <property type="term" value="P:oligopeptide export from mitochondrion"/>
    <property type="evidence" value="ECO:0007669"/>
    <property type="project" value="TreeGrafter"/>
</dbReference>
<dbReference type="FunFam" id="1.20.1560.10:FF:000058">
    <property type="entry name" value="ABC transporter B family member 25"/>
    <property type="match status" value="1"/>
</dbReference>
<reference evidence="11" key="1">
    <citation type="submission" date="2021-01" db="EMBL/GenBank/DDBJ databases">
        <authorList>
            <person name="Corre E."/>
            <person name="Pelletier E."/>
            <person name="Niang G."/>
            <person name="Scheremetjew M."/>
            <person name="Finn R."/>
            <person name="Kale V."/>
            <person name="Holt S."/>
            <person name="Cochrane G."/>
            <person name="Meng A."/>
            <person name="Brown T."/>
            <person name="Cohen L."/>
        </authorList>
    </citation>
    <scope>NUCLEOTIDE SEQUENCE</scope>
    <source>
        <strain evidence="11">CCMP1510</strain>
    </source>
</reference>
<evidence type="ECO:0000259" key="10">
    <source>
        <dbReference type="PROSITE" id="PS50929"/>
    </source>
</evidence>
<dbReference type="Pfam" id="PF00664">
    <property type="entry name" value="ABC_membrane"/>
    <property type="match status" value="1"/>
</dbReference>
<feature type="transmembrane region" description="Helical" evidence="8">
    <location>
        <begin position="76"/>
        <end position="96"/>
    </location>
</feature>
<dbReference type="InterPro" id="IPR011527">
    <property type="entry name" value="ABC1_TM_dom"/>
</dbReference>
<dbReference type="InterPro" id="IPR039421">
    <property type="entry name" value="Type_1_exporter"/>
</dbReference>
<evidence type="ECO:0000256" key="3">
    <source>
        <dbReference type="ARBA" id="ARBA00022692"/>
    </source>
</evidence>
<organism evidence="11">
    <name type="scientific">Aureoumbra lagunensis</name>
    <dbReference type="NCBI Taxonomy" id="44058"/>
    <lineage>
        <taxon>Eukaryota</taxon>
        <taxon>Sar</taxon>
        <taxon>Stramenopiles</taxon>
        <taxon>Ochrophyta</taxon>
        <taxon>Pelagophyceae</taxon>
        <taxon>Pelagomonadales</taxon>
        <taxon>Aureoumbra</taxon>
    </lineage>
</organism>
<evidence type="ECO:0000259" key="9">
    <source>
        <dbReference type="PROSITE" id="PS50893"/>
    </source>
</evidence>
<dbReference type="InterPro" id="IPR036640">
    <property type="entry name" value="ABC1_TM_sf"/>
</dbReference>
<dbReference type="EMBL" id="HBIJ01015407">
    <property type="protein sequence ID" value="CAE0369525.1"/>
    <property type="molecule type" value="Transcribed_RNA"/>
</dbReference>
<name>A0A7S3NNT5_9STRA</name>
<feature type="transmembrane region" description="Helical" evidence="8">
    <location>
        <begin position="12"/>
        <end position="32"/>
    </location>
</feature>
<evidence type="ECO:0000313" key="11">
    <source>
        <dbReference type="EMBL" id="CAE0369525.1"/>
    </source>
</evidence>
<proteinExistence type="predicted"/>
<dbReference type="InterPro" id="IPR027417">
    <property type="entry name" value="P-loop_NTPase"/>
</dbReference>
<feature type="transmembrane region" description="Helical" evidence="8">
    <location>
        <begin position="204"/>
        <end position="221"/>
    </location>
</feature>
<dbReference type="AlphaFoldDB" id="A0A7S3NNT5"/>
<sequence length="701" mass="76117">MVFHSKLNISTSLGIVISVGIVLTVVSIAWFVRHKRKKKKYLHEPLLSSEEEAVGNNSEGKKHGWRRLFSQSRPEWPAMAGATICLFIGLAAQLALPTLFGEMVDAIADNNDDKSHAERMRALREAFLNLVGLLLLSLILTAIRAYVFNSSGEKVVARMRKNLFLAIIRQDMTWFDDQRTGDLISRLSSDTTKVQTAATESISMLLRSVAYALISLGLLFFTSWRLALVAIAVIPLVLIFCAIAVAQIKKLSAKYQTALADATHIAQEALANIRICRSFAAESYEFSVYKTKVQASLKIGLKRAAVNACFVTSLLATGFISCLAVLYYGGTLVITGSMSVGQLIAFIIYLLGIAESAGVLAGLIASVQDAIGATIKIFEIIDRIPMLKGGEVHVGERISLCNQDLVHLEPASCEFKNVKFAFASRPDVLVLNGVNFFVPAGVQCCCVGKSGGGKTTLTRLLLRFYDVSAGQILLDGQDISLLDLTRLRTQIAICAQEPTLFSGTIRHNIAYSRLALSRPFTQDEIISAAKAAYAHEFISKFPHGYDTIVGERGQKLSGGEKQRVAIARALFAQPRFLLLDEATAALDTESEAFVQAAIQSLVQGRTSLSIAHRLSTVVAADLIVVLHKGYIVGTGTHTELLQSCPTYAHLVHFQLTHAEDNDDNFLSLGPPPTTGAVPAVSVVVEKKEDDEPPSITSSNYT</sequence>
<feature type="domain" description="ABC transmembrane type-1" evidence="10">
    <location>
        <begin position="80"/>
        <end position="369"/>
    </location>
</feature>
<dbReference type="Gene3D" id="3.40.50.300">
    <property type="entry name" value="P-loop containing nucleotide triphosphate hydrolases"/>
    <property type="match status" value="1"/>
</dbReference>
<evidence type="ECO:0000256" key="4">
    <source>
        <dbReference type="ARBA" id="ARBA00022741"/>
    </source>
</evidence>
<dbReference type="Gene3D" id="1.20.1560.10">
    <property type="entry name" value="ABC transporter type 1, transmembrane domain"/>
    <property type="match status" value="1"/>
</dbReference>
<dbReference type="PROSITE" id="PS50893">
    <property type="entry name" value="ABC_TRANSPORTER_2"/>
    <property type="match status" value="1"/>
</dbReference>
<dbReference type="PANTHER" id="PTHR43394">
    <property type="entry name" value="ATP-DEPENDENT PERMEASE MDL1, MITOCHONDRIAL"/>
    <property type="match status" value="1"/>
</dbReference>
<evidence type="ECO:0000256" key="2">
    <source>
        <dbReference type="ARBA" id="ARBA00022448"/>
    </source>
</evidence>
<dbReference type="FunFam" id="3.40.50.300:FF:000218">
    <property type="entry name" value="Multidrug ABC transporter ATP-binding protein"/>
    <property type="match status" value="1"/>
</dbReference>
<dbReference type="GO" id="GO:0005743">
    <property type="term" value="C:mitochondrial inner membrane"/>
    <property type="evidence" value="ECO:0007669"/>
    <property type="project" value="TreeGrafter"/>
</dbReference>
<dbReference type="PANTHER" id="PTHR43394:SF1">
    <property type="entry name" value="ATP-BINDING CASSETTE SUB-FAMILY B MEMBER 10, MITOCHONDRIAL"/>
    <property type="match status" value="1"/>
</dbReference>
<dbReference type="Pfam" id="PF00005">
    <property type="entry name" value="ABC_tran"/>
    <property type="match status" value="1"/>
</dbReference>
<dbReference type="InterPro" id="IPR017871">
    <property type="entry name" value="ABC_transporter-like_CS"/>
</dbReference>
<dbReference type="InterPro" id="IPR003439">
    <property type="entry name" value="ABC_transporter-like_ATP-bd"/>
</dbReference>
<dbReference type="GO" id="GO:0015421">
    <property type="term" value="F:ABC-type oligopeptide transporter activity"/>
    <property type="evidence" value="ECO:0007669"/>
    <property type="project" value="TreeGrafter"/>
</dbReference>
<evidence type="ECO:0000256" key="6">
    <source>
        <dbReference type="ARBA" id="ARBA00022989"/>
    </source>
</evidence>
<keyword evidence="6 8" id="KW-1133">Transmembrane helix</keyword>
<keyword evidence="4" id="KW-0547">Nucleotide-binding</keyword>
<evidence type="ECO:0000256" key="1">
    <source>
        <dbReference type="ARBA" id="ARBA00004141"/>
    </source>
</evidence>
<accession>A0A7S3NNT5</accession>
<comment type="subcellular location">
    <subcellularLocation>
        <location evidence="1">Membrane</location>
        <topology evidence="1">Multi-pass membrane protein</topology>
    </subcellularLocation>
</comment>
<dbReference type="PROSITE" id="PS50929">
    <property type="entry name" value="ABC_TM1F"/>
    <property type="match status" value="1"/>
</dbReference>
<keyword evidence="7 8" id="KW-0472">Membrane</keyword>
<dbReference type="SMART" id="SM00382">
    <property type="entry name" value="AAA"/>
    <property type="match status" value="1"/>
</dbReference>
<feature type="transmembrane region" description="Helical" evidence="8">
    <location>
        <begin position="340"/>
        <end position="367"/>
    </location>
</feature>
<feature type="transmembrane region" description="Helical" evidence="8">
    <location>
        <begin position="126"/>
        <end position="148"/>
    </location>
</feature>
<evidence type="ECO:0000256" key="8">
    <source>
        <dbReference type="SAM" id="Phobius"/>
    </source>
</evidence>
<dbReference type="PROSITE" id="PS00211">
    <property type="entry name" value="ABC_TRANSPORTER_1"/>
    <property type="match status" value="1"/>
</dbReference>
<dbReference type="SUPFAM" id="SSF90123">
    <property type="entry name" value="ABC transporter transmembrane region"/>
    <property type="match status" value="1"/>
</dbReference>
<protein>
    <recommendedName>
        <fullName evidence="12">ABC transporter</fullName>
    </recommendedName>
</protein>
<dbReference type="SUPFAM" id="SSF52540">
    <property type="entry name" value="P-loop containing nucleoside triphosphate hydrolases"/>
    <property type="match status" value="1"/>
</dbReference>
<gene>
    <name evidence="11" type="ORF">ALAG00032_LOCUS10288</name>
</gene>
<keyword evidence="2" id="KW-0813">Transport</keyword>
<feature type="transmembrane region" description="Helical" evidence="8">
    <location>
        <begin position="227"/>
        <end position="246"/>
    </location>
</feature>